<protein>
    <submittedName>
        <fullName evidence="2">Uncharacterized protein</fullName>
    </submittedName>
</protein>
<feature type="region of interest" description="Disordered" evidence="1">
    <location>
        <begin position="1"/>
        <end position="45"/>
    </location>
</feature>
<evidence type="ECO:0000313" key="2">
    <source>
        <dbReference type="EMBL" id="KAA1122009.1"/>
    </source>
</evidence>
<dbReference type="Proteomes" id="UP000325313">
    <property type="component" value="Unassembled WGS sequence"/>
</dbReference>
<proteinExistence type="predicted"/>
<sequence>MCIDKRTPLPSPPAHAPAPQNPDFPRKQASEGRAEEPAPQRWVGGLARQSRTKIFSALDWWASPPAIIEELDPLATPSLTAPSGKAQSLTPSLTAPRGTTQSLPHIIEDLLPESNKVVEQNTTSPSMTSQTCQTLEMKNSYSYCVKHQKRDHVVNNTNTITVDDADNANAESEISHIWAEAQESQISGDSVLAKVLLKAYGELETPSQPVGAI</sequence>
<feature type="region of interest" description="Disordered" evidence="1">
    <location>
        <begin position="78"/>
        <end position="99"/>
    </location>
</feature>
<accession>A0A5B0R9L9</accession>
<name>A0A5B0R9L9_PUCGR</name>
<feature type="compositionally biased region" description="Basic and acidic residues" evidence="1">
    <location>
        <begin position="24"/>
        <end position="38"/>
    </location>
</feature>
<evidence type="ECO:0000256" key="1">
    <source>
        <dbReference type="SAM" id="MobiDB-lite"/>
    </source>
</evidence>
<evidence type="ECO:0000313" key="3">
    <source>
        <dbReference type="Proteomes" id="UP000325313"/>
    </source>
</evidence>
<dbReference type="AlphaFoldDB" id="A0A5B0R9L9"/>
<comment type="caution">
    <text evidence="2">The sequence shown here is derived from an EMBL/GenBank/DDBJ whole genome shotgun (WGS) entry which is preliminary data.</text>
</comment>
<feature type="compositionally biased region" description="Pro residues" evidence="1">
    <location>
        <begin position="9"/>
        <end position="22"/>
    </location>
</feature>
<dbReference type="EMBL" id="VDEP01000236">
    <property type="protein sequence ID" value="KAA1122009.1"/>
    <property type="molecule type" value="Genomic_DNA"/>
</dbReference>
<organism evidence="2 3">
    <name type="scientific">Puccinia graminis f. sp. tritici</name>
    <dbReference type="NCBI Taxonomy" id="56615"/>
    <lineage>
        <taxon>Eukaryota</taxon>
        <taxon>Fungi</taxon>
        <taxon>Dikarya</taxon>
        <taxon>Basidiomycota</taxon>
        <taxon>Pucciniomycotina</taxon>
        <taxon>Pucciniomycetes</taxon>
        <taxon>Pucciniales</taxon>
        <taxon>Pucciniaceae</taxon>
        <taxon>Puccinia</taxon>
    </lineage>
</organism>
<gene>
    <name evidence="2" type="ORF">PGTUg99_017855</name>
</gene>
<reference evidence="2 3" key="1">
    <citation type="submission" date="2019-05" db="EMBL/GenBank/DDBJ databases">
        <title>Emergence of the Ug99 lineage of the wheat stem rust pathogen through somatic hybridization.</title>
        <authorList>
            <person name="Li F."/>
            <person name="Upadhyaya N.M."/>
            <person name="Sperschneider J."/>
            <person name="Matny O."/>
            <person name="Nguyen-Phuc H."/>
            <person name="Mago R."/>
            <person name="Raley C."/>
            <person name="Miller M.E."/>
            <person name="Silverstein K.A.T."/>
            <person name="Henningsen E."/>
            <person name="Hirsch C.D."/>
            <person name="Visser B."/>
            <person name="Pretorius Z.A."/>
            <person name="Steffenson B.J."/>
            <person name="Schwessinger B."/>
            <person name="Dodds P.N."/>
            <person name="Figueroa M."/>
        </authorList>
    </citation>
    <scope>NUCLEOTIDE SEQUENCE [LARGE SCALE GENOMIC DNA]</scope>
    <source>
        <strain evidence="2 3">Ug99</strain>
    </source>
</reference>